<proteinExistence type="predicted"/>
<dbReference type="AlphaFoldDB" id="A0A158KYS8"/>
<reference evidence="1" key="1">
    <citation type="submission" date="2016-01" db="EMBL/GenBank/DDBJ databases">
        <authorList>
            <person name="Peeters C."/>
        </authorList>
    </citation>
    <scope>NUCLEOTIDE SEQUENCE [LARGE SCALE GENOMIC DNA]</scope>
    <source>
        <strain evidence="1">LMG 22937</strain>
    </source>
</reference>
<accession>A0A158KYS8</accession>
<comment type="caution">
    <text evidence="1">The sequence shown here is derived from an EMBL/GenBank/DDBJ whole genome shotgun (WGS) entry which is preliminary data.</text>
</comment>
<gene>
    <name evidence="1" type="ORF">AWB67_07156</name>
</gene>
<evidence type="ECO:0000313" key="2">
    <source>
        <dbReference type="Proteomes" id="UP000054925"/>
    </source>
</evidence>
<name>A0A158KYS8_9BURK</name>
<organism evidence="1 2">
    <name type="scientific">Caballeronia terrestris</name>
    <dbReference type="NCBI Taxonomy" id="1226301"/>
    <lineage>
        <taxon>Bacteria</taxon>
        <taxon>Pseudomonadati</taxon>
        <taxon>Pseudomonadota</taxon>
        <taxon>Betaproteobacteria</taxon>
        <taxon>Burkholderiales</taxon>
        <taxon>Burkholderiaceae</taxon>
        <taxon>Caballeronia</taxon>
    </lineage>
</organism>
<evidence type="ECO:0000313" key="1">
    <source>
        <dbReference type="EMBL" id="SAL86274.1"/>
    </source>
</evidence>
<keyword evidence="2" id="KW-1185">Reference proteome</keyword>
<sequence length="88" mass="9647">MDDLILTFGTLCVLFCVYAVLTHHFRTSGSDVLSSSEIPRWSDTEAATPTVAVVASGTLYRREPGGSSRLRLQRCAKGSPNRVRSSRM</sequence>
<protein>
    <submittedName>
        <fullName evidence="1">Uncharacterized protein</fullName>
    </submittedName>
</protein>
<dbReference type="EMBL" id="FCOL02000228">
    <property type="protein sequence ID" value="SAL86274.1"/>
    <property type="molecule type" value="Genomic_DNA"/>
</dbReference>
<dbReference type="Proteomes" id="UP000054925">
    <property type="component" value="Unassembled WGS sequence"/>
</dbReference>